<comment type="similarity">
    <text evidence="1">Belongs to the thioesterase PaaI family.</text>
</comment>
<dbReference type="FunFam" id="3.10.129.10:FF:000033">
    <property type="entry name" value="acyl-coenzyme A thioesterase 13"/>
    <property type="match status" value="1"/>
</dbReference>
<evidence type="ECO:0000313" key="6">
    <source>
        <dbReference type="RefSeq" id="XP_025418234.1"/>
    </source>
</evidence>
<dbReference type="Gene3D" id="3.10.129.10">
    <property type="entry name" value="Hotdog Thioesterase"/>
    <property type="match status" value="1"/>
</dbReference>
<protein>
    <submittedName>
        <fullName evidence="4 6">Acyl-coenzyme A thioesterase 13</fullName>
    </submittedName>
</protein>
<dbReference type="CDD" id="cd03443">
    <property type="entry name" value="PaaI_thioesterase"/>
    <property type="match status" value="1"/>
</dbReference>
<reference evidence="6" key="2">
    <citation type="submission" date="2025-04" db="UniProtKB">
        <authorList>
            <consortium name="RefSeq"/>
        </authorList>
    </citation>
    <scope>IDENTIFICATION</scope>
    <source>
        <tissue evidence="6">Whole body</tissue>
    </source>
</reference>
<evidence type="ECO:0000259" key="3">
    <source>
        <dbReference type="Pfam" id="PF03061"/>
    </source>
</evidence>
<sequence length="149" mass="15949">MASKKAIDGIKKILSFSIKRNGFDRVLDKVDVTSAGNGQCTAEMVVNVEHTNVHGTLHGGFTATVVDVISSMAVLTHPRVIDNIESFPNSGVTVDLHVSYLASAKIGDRVVINAETLKLGKNLAFLKVSLIRKDDNVTIAEGTQTKFVG</sequence>
<dbReference type="InterPro" id="IPR003736">
    <property type="entry name" value="PAAI_dom"/>
</dbReference>
<name>A0A2S2R3B6_9HEMI</name>
<evidence type="ECO:0000313" key="5">
    <source>
        <dbReference type="Proteomes" id="UP000694846"/>
    </source>
</evidence>
<dbReference type="InterPro" id="IPR006683">
    <property type="entry name" value="Thioestr_dom"/>
</dbReference>
<gene>
    <name evidence="4" type="primary">Acot13</name>
    <name evidence="6" type="synonym">LOC112688980</name>
    <name evidence="4" type="ORF">g.1241</name>
</gene>
<keyword evidence="2" id="KW-0378">Hydrolase</keyword>
<feature type="domain" description="Thioesterase" evidence="3">
    <location>
        <begin position="54"/>
        <end position="137"/>
    </location>
</feature>
<keyword evidence="5" id="KW-1185">Reference proteome</keyword>
<dbReference type="OrthoDB" id="46529at2759"/>
<reference evidence="4" key="1">
    <citation type="submission" date="2018-04" db="EMBL/GenBank/DDBJ databases">
        <title>Transcriptome assembly of Sipha flava.</title>
        <authorList>
            <person name="Scully E.D."/>
            <person name="Geib S.M."/>
            <person name="Palmer N.A."/>
            <person name="Koch K."/>
            <person name="Bradshaw J."/>
            <person name="Heng-Moss T."/>
            <person name="Sarath G."/>
        </authorList>
    </citation>
    <scope>NUCLEOTIDE SEQUENCE</scope>
</reference>
<proteinExistence type="inferred from homology"/>
<dbReference type="InterPro" id="IPR029069">
    <property type="entry name" value="HotDog_dom_sf"/>
</dbReference>
<dbReference type="Proteomes" id="UP000694846">
    <property type="component" value="Unplaced"/>
</dbReference>
<dbReference type="GO" id="GO:0047617">
    <property type="term" value="F:fatty acyl-CoA hydrolase activity"/>
    <property type="evidence" value="ECO:0007669"/>
    <property type="project" value="InterPro"/>
</dbReference>
<evidence type="ECO:0000256" key="2">
    <source>
        <dbReference type="ARBA" id="ARBA00022801"/>
    </source>
</evidence>
<dbReference type="NCBIfam" id="TIGR00369">
    <property type="entry name" value="unchar_dom_1"/>
    <property type="match status" value="1"/>
</dbReference>
<dbReference type="PANTHER" id="PTHR21660">
    <property type="entry name" value="THIOESTERASE SUPERFAMILY MEMBER-RELATED"/>
    <property type="match status" value="1"/>
</dbReference>
<evidence type="ECO:0000313" key="4">
    <source>
        <dbReference type="EMBL" id="MBY84488.1"/>
    </source>
</evidence>
<dbReference type="EMBL" id="GGMS01015285">
    <property type="protein sequence ID" value="MBY84488.1"/>
    <property type="molecule type" value="Transcribed_RNA"/>
</dbReference>
<dbReference type="SUPFAM" id="SSF54637">
    <property type="entry name" value="Thioesterase/thiol ester dehydrase-isomerase"/>
    <property type="match status" value="1"/>
</dbReference>
<evidence type="ECO:0000256" key="1">
    <source>
        <dbReference type="ARBA" id="ARBA00008324"/>
    </source>
</evidence>
<accession>A0A2S2R3B6</accession>
<dbReference type="Pfam" id="PF03061">
    <property type="entry name" value="4HBT"/>
    <property type="match status" value="1"/>
</dbReference>
<dbReference type="AlphaFoldDB" id="A0A2S2R3B6"/>
<dbReference type="InterPro" id="IPR039298">
    <property type="entry name" value="ACOT13"/>
</dbReference>
<dbReference type="PANTHER" id="PTHR21660:SF1">
    <property type="entry name" value="ACYL-COENZYME A THIOESTERASE 13"/>
    <property type="match status" value="1"/>
</dbReference>
<dbReference type="RefSeq" id="XP_025418234.1">
    <property type="nucleotide sequence ID" value="XM_025562449.1"/>
</dbReference>
<organism evidence="4">
    <name type="scientific">Sipha flava</name>
    <name type="common">yellow sugarcane aphid</name>
    <dbReference type="NCBI Taxonomy" id="143950"/>
    <lineage>
        <taxon>Eukaryota</taxon>
        <taxon>Metazoa</taxon>
        <taxon>Ecdysozoa</taxon>
        <taxon>Arthropoda</taxon>
        <taxon>Hexapoda</taxon>
        <taxon>Insecta</taxon>
        <taxon>Pterygota</taxon>
        <taxon>Neoptera</taxon>
        <taxon>Paraneoptera</taxon>
        <taxon>Hemiptera</taxon>
        <taxon>Sternorrhyncha</taxon>
        <taxon>Aphidomorpha</taxon>
        <taxon>Aphidoidea</taxon>
        <taxon>Aphididae</taxon>
        <taxon>Sipha</taxon>
    </lineage>
</organism>